<accession>A0A081FYE3</accession>
<dbReference type="CDD" id="cd01949">
    <property type="entry name" value="GGDEF"/>
    <property type="match status" value="1"/>
</dbReference>
<dbReference type="SUPFAM" id="SSF141868">
    <property type="entry name" value="EAL domain-like"/>
    <property type="match status" value="1"/>
</dbReference>
<dbReference type="EC" id="3.1.4.52" evidence="3"/>
<dbReference type="PROSITE" id="PS50112">
    <property type="entry name" value="PAS"/>
    <property type="match status" value="1"/>
</dbReference>
<feature type="transmembrane region" description="Helical" evidence="10">
    <location>
        <begin position="182"/>
        <end position="200"/>
    </location>
</feature>
<evidence type="ECO:0000313" key="15">
    <source>
        <dbReference type="EMBL" id="KEA63548.1"/>
    </source>
</evidence>
<evidence type="ECO:0000313" key="16">
    <source>
        <dbReference type="Proteomes" id="UP000028252"/>
    </source>
</evidence>
<dbReference type="GO" id="GO:0071732">
    <property type="term" value="P:cellular response to nitric oxide"/>
    <property type="evidence" value="ECO:0007669"/>
    <property type="project" value="UniProtKB-ARBA"/>
</dbReference>
<gene>
    <name evidence="15" type="ORF">ADIMK_2327</name>
</gene>
<dbReference type="InterPro" id="IPR000014">
    <property type="entry name" value="PAS"/>
</dbReference>
<dbReference type="InterPro" id="IPR052155">
    <property type="entry name" value="Biofilm_reg_signaling"/>
</dbReference>
<evidence type="ECO:0000256" key="5">
    <source>
        <dbReference type="ARBA" id="ARBA00022636"/>
    </source>
</evidence>
<dbReference type="GO" id="GO:0071111">
    <property type="term" value="F:cyclic-guanylate-specific phosphodiesterase activity"/>
    <property type="evidence" value="ECO:0007669"/>
    <property type="project" value="UniProtKB-EC"/>
</dbReference>
<feature type="domain" description="GGDEF" evidence="14">
    <location>
        <begin position="450"/>
        <end position="583"/>
    </location>
</feature>
<evidence type="ECO:0000256" key="8">
    <source>
        <dbReference type="ARBA" id="ARBA00023136"/>
    </source>
</evidence>
<dbReference type="CDD" id="cd01948">
    <property type="entry name" value="EAL"/>
    <property type="match status" value="1"/>
</dbReference>
<dbReference type="FunFam" id="3.20.20.450:FF:000001">
    <property type="entry name" value="Cyclic di-GMP phosphodiesterase yahA"/>
    <property type="match status" value="1"/>
</dbReference>
<evidence type="ECO:0000259" key="12">
    <source>
        <dbReference type="PROSITE" id="PS50113"/>
    </source>
</evidence>
<dbReference type="InterPro" id="IPR000700">
    <property type="entry name" value="PAS-assoc_C"/>
</dbReference>
<dbReference type="SUPFAM" id="SSF55785">
    <property type="entry name" value="PYP-like sensor domain (PAS domain)"/>
    <property type="match status" value="1"/>
</dbReference>
<feature type="domain" description="EAL" evidence="13">
    <location>
        <begin position="592"/>
        <end position="846"/>
    </location>
</feature>
<dbReference type="EMBL" id="JMQN01000036">
    <property type="protein sequence ID" value="KEA63548.1"/>
    <property type="molecule type" value="Genomic_DNA"/>
</dbReference>
<evidence type="ECO:0000256" key="6">
    <source>
        <dbReference type="ARBA" id="ARBA00022692"/>
    </source>
</evidence>
<protein>
    <recommendedName>
        <fullName evidence="3">cyclic-guanylate-specific phosphodiesterase</fullName>
        <ecNumber evidence="3">3.1.4.52</ecNumber>
    </recommendedName>
</protein>
<dbReference type="GO" id="GO:0005886">
    <property type="term" value="C:plasma membrane"/>
    <property type="evidence" value="ECO:0007669"/>
    <property type="project" value="UniProtKB-SubCell"/>
</dbReference>
<comment type="subcellular location">
    <subcellularLocation>
        <location evidence="2">Cell membrane</location>
        <topology evidence="2">Multi-pass membrane protein</topology>
    </subcellularLocation>
</comment>
<dbReference type="InterPro" id="IPR013656">
    <property type="entry name" value="PAS_4"/>
</dbReference>
<comment type="cofactor">
    <cofactor evidence="1">
        <name>Mg(2+)</name>
        <dbReference type="ChEBI" id="CHEBI:18420"/>
    </cofactor>
</comment>
<dbReference type="Gene3D" id="3.30.450.20">
    <property type="entry name" value="PAS domain"/>
    <property type="match status" value="1"/>
</dbReference>
<dbReference type="Pfam" id="PF00563">
    <property type="entry name" value="EAL"/>
    <property type="match status" value="1"/>
</dbReference>
<evidence type="ECO:0000256" key="10">
    <source>
        <dbReference type="SAM" id="Phobius"/>
    </source>
</evidence>
<dbReference type="InterPro" id="IPR043128">
    <property type="entry name" value="Rev_trsase/Diguanyl_cyclase"/>
</dbReference>
<dbReference type="STRING" id="1232683.ADIMK_2327"/>
<evidence type="ECO:0000256" key="1">
    <source>
        <dbReference type="ARBA" id="ARBA00001946"/>
    </source>
</evidence>
<dbReference type="InterPro" id="IPR035919">
    <property type="entry name" value="EAL_sf"/>
</dbReference>
<sequence length="855" mass="93149">MIALVITGVIYTLVAYGTMNLPYPDGSIATIWYPNALAICLLLTRPAREWPLHLAALALANLTAGLAAGGSFSRVVLYIPGNLIEILLGAALLRRFTDLRESVSRAEGMLSSLLLGCLVPSAIGAMLSALIFYSAQKADIGSTWTSLFGSSAIGGVAVLPLGLLCLTRGIPAFTSLLRQPQSLLAIAVTLAISSWAPAYIPYPFVFVTASLALIAIIGRFPAVAVALPICSILVGIQLGYNSSAWSSMPRELQDVLIYMPLVLTLLPPVLLATSLERLMLTAEALSDEKETAEVTLHSIGDGVITTDPQGHITYLNPVAEAMLGWPLKEARGCRFDQVVRISDQRNGRVLPDAVTRCRIARESSEVMDNLILHSRDGLEYGIRDSVSPIHAPSGTLLGTVTVIKDVTETRQLASKMLRLAHHDDLTDLPNRVLYQDRLLQACQHGERHKQRFAVMFLDIDHFKKVNDSLGHATGDELLKLVAQRLTATLRESDTISRLGGDEFVILLDGIGCAEAAGELAGKVIEALAKPYTLLDTELMITASLGIALYPDDGRDPSTLMKHADAAMYRAKRDGRNGFHLFSRSADDAAIARLKLENDMRRAIPEGEFILHYQPVIDAVTRKVCSVEALVRWDRGEQGIIRPDLFIPVAEESGLIIPLGQQLLEEACAQLQRWRGTALEGVRIAVNASTVQLREKAFAETLSELLKRYDICGDQLELEITESTLMTDSERMLDTLKGIRALGLGISVDDFGTGYSSLSYLKRFPVSTVKVDRSFVRDMEEDHSDRELIRAILAMSRSLDLKVIAEGVETEGQATILTEMGCPCLQGYLFAKPTDADTLLEQAASMYAGDGSNWII</sequence>
<evidence type="ECO:0000256" key="4">
    <source>
        <dbReference type="ARBA" id="ARBA00022475"/>
    </source>
</evidence>
<dbReference type="InterPro" id="IPR029787">
    <property type="entry name" value="Nucleotide_cyclase"/>
</dbReference>
<keyword evidence="6 10" id="KW-0812">Transmembrane</keyword>
<dbReference type="Gene3D" id="3.30.70.270">
    <property type="match status" value="1"/>
</dbReference>
<dbReference type="SUPFAM" id="SSF55073">
    <property type="entry name" value="Nucleotide cyclase"/>
    <property type="match status" value="1"/>
</dbReference>
<dbReference type="AlphaFoldDB" id="A0A081FYE3"/>
<evidence type="ECO:0000256" key="2">
    <source>
        <dbReference type="ARBA" id="ARBA00004651"/>
    </source>
</evidence>
<proteinExistence type="predicted"/>
<dbReference type="SMART" id="SM00052">
    <property type="entry name" value="EAL"/>
    <property type="match status" value="1"/>
</dbReference>
<evidence type="ECO:0000259" key="14">
    <source>
        <dbReference type="PROSITE" id="PS50887"/>
    </source>
</evidence>
<dbReference type="SMART" id="SM00267">
    <property type="entry name" value="GGDEF"/>
    <property type="match status" value="1"/>
</dbReference>
<keyword evidence="4" id="KW-1003">Cell membrane</keyword>
<dbReference type="PROSITE" id="PS50113">
    <property type="entry name" value="PAC"/>
    <property type="match status" value="1"/>
</dbReference>
<dbReference type="Pfam" id="PF08448">
    <property type="entry name" value="PAS_4"/>
    <property type="match status" value="1"/>
</dbReference>
<dbReference type="PROSITE" id="PS50887">
    <property type="entry name" value="GGDEF"/>
    <property type="match status" value="1"/>
</dbReference>
<feature type="transmembrane region" description="Helical" evidence="10">
    <location>
        <begin position="50"/>
        <end position="69"/>
    </location>
</feature>
<keyword evidence="16" id="KW-1185">Reference proteome</keyword>
<keyword evidence="5" id="KW-0973">c-di-GMP</keyword>
<evidence type="ECO:0000259" key="13">
    <source>
        <dbReference type="PROSITE" id="PS50883"/>
    </source>
</evidence>
<dbReference type="Pfam" id="PF00990">
    <property type="entry name" value="GGDEF"/>
    <property type="match status" value="1"/>
</dbReference>
<feature type="domain" description="PAS" evidence="11">
    <location>
        <begin position="288"/>
        <end position="332"/>
    </location>
</feature>
<dbReference type="CDD" id="cd00130">
    <property type="entry name" value="PAS"/>
    <property type="match status" value="1"/>
</dbReference>
<dbReference type="InterPro" id="IPR007895">
    <property type="entry name" value="MASE1"/>
</dbReference>
<dbReference type="InterPro" id="IPR035965">
    <property type="entry name" value="PAS-like_dom_sf"/>
</dbReference>
<feature type="transmembrane region" description="Helical" evidence="10">
    <location>
        <begin position="255"/>
        <end position="275"/>
    </location>
</feature>
<dbReference type="PANTHER" id="PTHR44757">
    <property type="entry name" value="DIGUANYLATE CYCLASE DGCP"/>
    <property type="match status" value="1"/>
</dbReference>
<evidence type="ECO:0000259" key="11">
    <source>
        <dbReference type="PROSITE" id="PS50112"/>
    </source>
</evidence>
<reference evidence="15 16" key="1">
    <citation type="submission" date="2014-04" db="EMBL/GenBank/DDBJ databases">
        <title>Marinobacterium kochiensis sp. nov., isolated from sediment sample collected from Kochi backwaters in Kerala, India.</title>
        <authorList>
            <person name="Singh A."/>
            <person name="Pinnaka A.K."/>
        </authorList>
    </citation>
    <scope>NUCLEOTIDE SEQUENCE [LARGE SCALE GENOMIC DNA]</scope>
    <source>
        <strain evidence="15 16">AK27</strain>
    </source>
</reference>
<dbReference type="PANTHER" id="PTHR44757:SF4">
    <property type="entry name" value="DIGUANYLATE CYCLASE DGCE-RELATED"/>
    <property type="match status" value="1"/>
</dbReference>
<name>A0A081FYE3_9GAMM</name>
<dbReference type="eggNOG" id="COG5001">
    <property type="taxonomic scope" value="Bacteria"/>
</dbReference>
<evidence type="ECO:0000256" key="3">
    <source>
        <dbReference type="ARBA" id="ARBA00012282"/>
    </source>
</evidence>
<feature type="transmembrane region" description="Helical" evidence="10">
    <location>
        <begin position="206"/>
        <end position="234"/>
    </location>
</feature>
<feature type="transmembrane region" description="Helical" evidence="10">
    <location>
        <begin position="113"/>
        <end position="135"/>
    </location>
</feature>
<dbReference type="Gene3D" id="3.20.20.450">
    <property type="entry name" value="EAL domain"/>
    <property type="match status" value="1"/>
</dbReference>
<dbReference type="PROSITE" id="PS50883">
    <property type="entry name" value="EAL"/>
    <property type="match status" value="1"/>
</dbReference>
<dbReference type="PATRIC" id="fig|1232683.4.peg.2286"/>
<dbReference type="SMART" id="SM00091">
    <property type="entry name" value="PAS"/>
    <property type="match status" value="1"/>
</dbReference>
<dbReference type="InterPro" id="IPR000160">
    <property type="entry name" value="GGDEF_dom"/>
</dbReference>
<feature type="transmembrane region" description="Helical" evidence="10">
    <location>
        <begin position="75"/>
        <end position="93"/>
    </location>
</feature>
<dbReference type="NCBIfam" id="TIGR00254">
    <property type="entry name" value="GGDEF"/>
    <property type="match status" value="1"/>
</dbReference>
<keyword evidence="7 10" id="KW-1133">Transmembrane helix</keyword>
<feature type="transmembrane region" description="Helical" evidence="10">
    <location>
        <begin position="147"/>
        <end position="170"/>
    </location>
</feature>
<dbReference type="InterPro" id="IPR001633">
    <property type="entry name" value="EAL_dom"/>
</dbReference>
<comment type="catalytic activity">
    <reaction evidence="9">
        <text>3',3'-c-di-GMP + H2O = 5'-phosphoguanylyl(3'-&gt;5')guanosine + H(+)</text>
        <dbReference type="Rhea" id="RHEA:24902"/>
        <dbReference type="ChEBI" id="CHEBI:15377"/>
        <dbReference type="ChEBI" id="CHEBI:15378"/>
        <dbReference type="ChEBI" id="CHEBI:58754"/>
        <dbReference type="ChEBI" id="CHEBI:58805"/>
        <dbReference type="EC" id="3.1.4.52"/>
    </reaction>
    <physiologicalReaction direction="left-to-right" evidence="9">
        <dbReference type="Rhea" id="RHEA:24903"/>
    </physiologicalReaction>
</comment>
<dbReference type="Proteomes" id="UP000028252">
    <property type="component" value="Unassembled WGS sequence"/>
</dbReference>
<dbReference type="FunFam" id="3.30.70.270:FF:000001">
    <property type="entry name" value="Diguanylate cyclase domain protein"/>
    <property type="match status" value="1"/>
</dbReference>
<keyword evidence="8 10" id="KW-0472">Membrane</keyword>
<dbReference type="Pfam" id="PF05231">
    <property type="entry name" value="MASE1"/>
    <property type="match status" value="1"/>
</dbReference>
<feature type="transmembrane region" description="Helical" evidence="10">
    <location>
        <begin position="27"/>
        <end position="43"/>
    </location>
</feature>
<evidence type="ECO:0000256" key="9">
    <source>
        <dbReference type="ARBA" id="ARBA00051114"/>
    </source>
</evidence>
<comment type="caution">
    <text evidence="15">The sequence shown here is derived from an EMBL/GenBank/DDBJ whole genome shotgun (WGS) entry which is preliminary data.</text>
</comment>
<dbReference type="NCBIfam" id="TIGR00229">
    <property type="entry name" value="sensory_box"/>
    <property type="match status" value="1"/>
</dbReference>
<feature type="domain" description="PAC" evidence="12">
    <location>
        <begin position="365"/>
        <end position="418"/>
    </location>
</feature>
<organism evidence="15 16">
    <name type="scientific">Marinobacterium lacunae</name>
    <dbReference type="NCBI Taxonomy" id="1232683"/>
    <lineage>
        <taxon>Bacteria</taxon>
        <taxon>Pseudomonadati</taxon>
        <taxon>Pseudomonadota</taxon>
        <taxon>Gammaproteobacteria</taxon>
        <taxon>Oceanospirillales</taxon>
        <taxon>Oceanospirillaceae</taxon>
        <taxon>Marinobacterium</taxon>
    </lineage>
</organism>
<evidence type="ECO:0000256" key="7">
    <source>
        <dbReference type="ARBA" id="ARBA00022989"/>
    </source>
</evidence>